<dbReference type="SUPFAM" id="SSF51445">
    <property type="entry name" value="(Trans)glycosidases"/>
    <property type="match status" value="1"/>
</dbReference>
<keyword evidence="3 5" id="KW-0378">Hydrolase</keyword>
<feature type="binding site" evidence="7">
    <location>
        <begin position="475"/>
        <end position="479"/>
    </location>
    <ligand>
        <name>substrate</name>
    </ligand>
</feature>
<feature type="active site" description="Proton donor" evidence="6">
    <location>
        <position position="547"/>
    </location>
</feature>
<evidence type="ECO:0000256" key="6">
    <source>
        <dbReference type="PIRSR" id="PIRSR005536-1"/>
    </source>
</evidence>
<dbReference type="EC" id="3.2.1.22" evidence="2 5"/>
<evidence type="ECO:0000256" key="4">
    <source>
        <dbReference type="ARBA" id="ARBA00023295"/>
    </source>
</evidence>
<dbReference type="Pfam" id="PF16875">
    <property type="entry name" value="Glyco_hydro_36N"/>
    <property type="match status" value="1"/>
</dbReference>
<sequence>MPILFDAEKKVFRLDAGSSSYALCIDSHGYLFHLYYGASISDTDLSYLQSSLQMASFSPNPPDNSPFTLDTAFQEYPVNGTGDYRVSALAILGENGSSATCLRYRSHAIRKGKYALEGLPAVYADESEAETLDILMEDPLTGAEVHLLYGVLDNYSAITRAAVIRNGGSAPFVIEKAASAALDFPAMDFDMVHLYGQWAGERQVCRAPLTHDIRTVASKRGSSSHAHNPFAALVSHSATETAGEAYGASLVYSGNFAIEAECDALETARLVIGVNPIDFAWALNPGEEFTTPEAVLVYSNEGLGGMSRTYHKLYRSHLCRGEWKEKIRPILVNNWEGTYFGFNEEKLLAIAKDAAELGIEMLVMDDGWFGKRNDDRSSLGDWFVNEEKLKGGLKPLVEKVNALGLKFGIWFEPEMISPDSELYRAHPDWTLCAPGREPSIARNQYVLDMTRKDVQDYLFNAISAILSSANIAYVKWDFNRNLTEAASAKLPPERRKETFHRYILGLYSLLDRLTSAYPHVLFEGCSGGGGRFDPAMLYYSPQIWTSDDTDAMERCRIQYGTSFVYPPSSISAHVSAVPNHQTGRVTSFETRGNVAMAGAFGYELDLTKLTAEEKDLVKKQVAQYHAYAPLVQGGDFYRLLSPFENENRCAWMSVSPDKSEALVTFIVPKTRVNFNSYLRLAGLDPKKKYLDESAGRILSGDTLMNAGLNLSRNYRDGESVLIHLKEVKA</sequence>
<feature type="binding site" evidence="7">
    <location>
        <begin position="365"/>
        <end position="366"/>
    </location>
    <ligand>
        <name>substrate</name>
    </ligand>
</feature>
<proteinExistence type="inferred from homology"/>
<reference evidence="10" key="2">
    <citation type="journal article" date="2021" name="PeerJ">
        <title>Extensive microbial diversity within the chicken gut microbiome revealed by metagenomics and culture.</title>
        <authorList>
            <person name="Gilroy R."/>
            <person name="Ravi A."/>
            <person name="Getino M."/>
            <person name="Pursley I."/>
            <person name="Horton D.L."/>
            <person name="Alikhan N.F."/>
            <person name="Baker D."/>
            <person name="Gharbi K."/>
            <person name="Hall N."/>
            <person name="Watson M."/>
            <person name="Adriaenssens E.M."/>
            <person name="Foster-Nyarko E."/>
            <person name="Jarju S."/>
            <person name="Secka A."/>
            <person name="Antonio M."/>
            <person name="Oren A."/>
            <person name="Chaudhuri R.R."/>
            <person name="La Ragione R."/>
            <person name="Hildebrand F."/>
            <person name="Pallen M.J."/>
        </authorList>
    </citation>
    <scope>NUCLEOTIDE SEQUENCE</scope>
    <source>
        <strain evidence="10">CHK199-13235</strain>
    </source>
</reference>
<evidence type="ECO:0000259" key="8">
    <source>
        <dbReference type="Pfam" id="PF16874"/>
    </source>
</evidence>
<feature type="domain" description="Glycosyl hydrolase family 36 N-terminal" evidence="9">
    <location>
        <begin position="29"/>
        <end position="283"/>
    </location>
</feature>
<name>A0A9D1FKX8_9FIRM</name>
<dbReference type="Gene3D" id="3.20.20.70">
    <property type="entry name" value="Aldolase class I"/>
    <property type="match status" value="1"/>
</dbReference>
<accession>A0A9D1FKX8</accession>
<feature type="binding site" evidence="7">
    <location>
        <position position="547"/>
    </location>
    <ligand>
        <name>substrate</name>
    </ligand>
</feature>
<feature type="domain" description="Glycosyl hydrolase family 36 C-terminal" evidence="8">
    <location>
        <begin position="649"/>
        <end position="724"/>
    </location>
</feature>
<dbReference type="Pfam" id="PF02065">
    <property type="entry name" value="Melibiase"/>
    <property type="match status" value="1"/>
</dbReference>
<feature type="binding site" evidence="7">
    <location>
        <position position="442"/>
    </location>
    <ligand>
        <name>substrate</name>
    </ligand>
</feature>
<dbReference type="CDD" id="cd14791">
    <property type="entry name" value="GH36"/>
    <property type="match status" value="1"/>
</dbReference>
<evidence type="ECO:0000259" key="9">
    <source>
        <dbReference type="Pfam" id="PF16875"/>
    </source>
</evidence>
<dbReference type="Proteomes" id="UP000824002">
    <property type="component" value="Unassembled WGS sequence"/>
</dbReference>
<evidence type="ECO:0000256" key="2">
    <source>
        <dbReference type="ARBA" id="ARBA00012755"/>
    </source>
</evidence>
<keyword evidence="4 5" id="KW-0326">Glycosidase</keyword>
<reference evidence="10" key="1">
    <citation type="submission" date="2020-10" db="EMBL/GenBank/DDBJ databases">
        <authorList>
            <person name="Gilroy R."/>
        </authorList>
    </citation>
    <scope>NUCLEOTIDE SEQUENCE</scope>
    <source>
        <strain evidence="10">CHK199-13235</strain>
    </source>
</reference>
<dbReference type="PANTHER" id="PTHR43053">
    <property type="entry name" value="GLYCOSIDASE FAMILY 31"/>
    <property type="match status" value="1"/>
</dbReference>
<dbReference type="Gene3D" id="2.60.40.1180">
    <property type="entry name" value="Golgi alpha-mannosidase II"/>
    <property type="match status" value="1"/>
</dbReference>
<dbReference type="GO" id="GO:0004557">
    <property type="term" value="F:alpha-galactosidase activity"/>
    <property type="evidence" value="ECO:0007669"/>
    <property type="project" value="UniProtKB-UniRule"/>
</dbReference>
<feature type="binding site" evidence="7">
    <location>
        <position position="525"/>
    </location>
    <ligand>
        <name>substrate</name>
    </ligand>
</feature>
<dbReference type="InterPro" id="IPR038417">
    <property type="entry name" value="Alpga-gal_N_sf"/>
</dbReference>
<evidence type="ECO:0000313" key="10">
    <source>
        <dbReference type="EMBL" id="HIS75602.1"/>
    </source>
</evidence>
<dbReference type="EMBL" id="DVJP01000018">
    <property type="protein sequence ID" value="HIS75602.1"/>
    <property type="molecule type" value="Genomic_DNA"/>
</dbReference>
<dbReference type="PIRSF" id="PIRSF005536">
    <property type="entry name" value="Agal"/>
    <property type="match status" value="1"/>
</dbReference>
<feature type="active site" description="Nucleophile" evidence="6">
    <location>
        <position position="477"/>
    </location>
</feature>
<dbReference type="GO" id="GO:0016052">
    <property type="term" value="P:carbohydrate catabolic process"/>
    <property type="evidence" value="ECO:0007669"/>
    <property type="project" value="InterPro"/>
</dbReference>
<dbReference type="FunFam" id="3.20.20.70:FF:000118">
    <property type="entry name" value="Alpha-galactosidase"/>
    <property type="match status" value="1"/>
</dbReference>
<protein>
    <recommendedName>
        <fullName evidence="2 5">Alpha-galactosidase</fullName>
        <ecNumber evidence="2 5">3.2.1.22</ecNumber>
    </recommendedName>
</protein>
<evidence type="ECO:0000256" key="5">
    <source>
        <dbReference type="PIRNR" id="PIRNR005536"/>
    </source>
</evidence>
<evidence type="ECO:0000313" key="11">
    <source>
        <dbReference type="Proteomes" id="UP000824002"/>
    </source>
</evidence>
<comment type="catalytic activity">
    <reaction evidence="1 5">
        <text>Hydrolysis of terminal, non-reducing alpha-D-galactose residues in alpha-D-galactosides, including galactose oligosaccharides, galactomannans and galactolipids.</text>
        <dbReference type="EC" id="3.2.1.22"/>
    </reaction>
</comment>
<dbReference type="InterPro" id="IPR013780">
    <property type="entry name" value="Glyco_hydro_b"/>
</dbReference>
<dbReference type="InterPro" id="IPR017853">
    <property type="entry name" value="GH"/>
</dbReference>
<dbReference type="InterPro" id="IPR013785">
    <property type="entry name" value="Aldolase_TIM"/>
</dbReference>
<dbReference type="InterPro" id="IPR000111">
    <property type="entry name" value="Glyco_hydro_27/36_CS"/>
</dbReference>
<comment type="caution">
    <text evidence="10">The sequence shown here is derived from an EMBL/GenBank/DDBJ whole genome shotgun (WGS) entry which is preliminary data.</text>
</comment>
<organism evidence="10 11">
    <name type="scientific">Candidatus Merdivicinus excrementipullorum</name>
    <dbReference type="NCBI Taxonomy" id="2840867"/>
    <lineage>
        <taxon>Bacteria</taxon>
        <taxon>Bacillati</taxon>
        <taxon>Bacillota</taxon>
        <taxon>Clostridia</taxon>
        <taxon>Eubacteriales</taxon>
        <taxon>Oscillospiraceae</taxon>
        <taxon>Oscillospiraceae incertae sedis</taxon>
        <taxon>Candidatus Merdivicinus</taxon>
    </lineage>
</organism>
<dbReference type="InterPro" id="IPR031704">
    <property type="entry name" value="Glyco_hydro_36_N"/>
</dbReference>
<evidence type="ECO:0000256" key="3">
    <source>
        <dbReference type="ARBA" id="ARBA00022801"/>
    </source>
</evidence>
<dbReference type="Gene3D" id="2.70.98.60">
    <property type="entry name" value="alpha-galactosidase from lactobacil brevis"/>
    <property type="match status" value="1"/>
</dbReference>
<dbReference type="PROSITE" id="PS00512">
    <property type="entry name" value="ALPHA_GALACTOSIDASE"/>
    <property type="match status" value="1"/>
</dbReference>
<dbReference type="PRINTS" id="PR00743">
    <property type="entry name" value="GLHYDRLASE36"/>
</dbReference>
<dbReference type="AlphaFoldDB" id="A0A9D1FKX8"/>
<dbReference type="InterPro" id="IPR002252">
    <property type="entry name" value="Glyco_hydro_36"/>
</dbReference>
<evidence type="ECO:0000256" key="1">
    <source>
        <dbReference type="ARBA" id="ARBA00001255"/>
    </source>
</evidence>
<dbReference type="PANTHER" id="PTHR43053:SF3">
    <property type="entry name" value="ALPHA-GALACTOSIDASE C-RELATED"/>
    <property type="match status" value="1"/>
</dbReference>
<dbReference type="Pfam" id="PF16874">
    <property type="entry name" value="Glyco_hydro_36C"/>
    <property type="match status" value="1"/>
</dbReference>
<dbReference type="InterPro" id="IPR031705">
    <property type="entry name" value="Glyco_hydro_36_C"/>
</dbReference>
<comment type="similarity">
    <text evidence="5">Belongs to the glycosyl hydrolase.</text>
</comment>
<evidence type="ECO:0000256" key="7">
    <source>
        <dbReference type="PIRSR" id="PIRSR005536-2"/>
    </source>
</evidence>
<dbReference type="InterPro" id="IPR050985">
    <property type="entry name" value="Alpha-glycosidase_related"/>
</dbReference>
<gene>
    <name evidence="10" type="ORF">IAB51_02220</name>
</gene>
<feature type="binding site" evidence="7">
    <location>
        <position position="198"/>
    </location>
    <ligand>
        <name>substrate</name>
    </ligand>
</feature>